<name>A0ABQ6FTG4_9CHLR</name>
<dbReference type="RefSeq" id="WP_338250309.1">
    <property type="nucleotide sequence ID" value="NZ_BSRI01000001.1"/>
</dbReference>
<dbReference type="InterPro" id="IPR050325">
    <property type="entry name" value="Prot/Nucl_acid_deglycase"/>
</dbReference>
<dbReference type="PANTHER" id="PTHR48094">
    <property type="entry name" value="PROTEIN/NUCLEIC ACID DEGLYCASE DJ-1-RELATED"/>
    <property type="match status" value="1"/>
</dbReference>
<feature type="domain" description="DJ-1/PfpI" evidence="4">
    <location>
        <begin position="47"/>
        <end position="242"/>
    </location>
</feature>
<evidence type="ECO:0000256" key="1">
    <source>
        <dbReference type="ARBA" id="ARBA00023016"/>
    </source>
</evidence>
<keyword evidence="5" id="KW-0418">Kinase</keyword>
<comment type="similarity">
    <text evidence="3">Belongs to the peptidase C56 family. HSP31-like subfamily.</text>
</comment>
<dbReference type="InterPro" id="IPR029062">
    <property type="entry name" value="Class_I_gatase-like"/>
</dbReference>
<dbReference type="Proteomes" id="UP001344906">
    <property type="component" value="Unassembled WGS sequence"/>
</dbReference>
<organism evidence="5 6">
    <name type="scientific">Dictyobacter halimunensis</name>
    <dbReference type="NCBI Taxonomy" id="3026934"/>
    <lineage>
        <taxon>Bacteria</taxon>
        <taxon>Bacillati</taxon>
        <taxon>Chloroflexota</taxon>
        <taxon>Ktedonobacteria</taxon>
        <taxon>Ktedonobacterales</taxon>
        <taxon>Dictyobacteraceae</taxon>
        <taxon>Dictyobacter</taxon>
    </lineage>
</organism>
<reference evidence="5 6" key="1">
    <citation type="submission" date="2023-02" db="EMBL/GenBank/DDBJ databases">
        <title>Dictyobacter halimunensis sp. nov., a new member of the class Ktedonobacteria from forest soil in a geothermal area.</title>
        <authorList>
            <person name="Rachmania M.K."/>
            <person name="Ningsih F."/>
            <person name="Sakai Y."/>
            <person name="Yabe S."/>
            <person name="Yokota A."/>
            <person name="Sjamsuridzal W."/>
        </authorList>
    </citation>
    <scope>NUCLEOTIDE SEQUENCE [LARGE SCALE GENOMIC DNA]</scope>
    <source>
        <strain evidence="5 6">S3.2.2.5</strain>
    </source>
</reference>
<dbReference type="EMBL" id="BSRI01000001">
    <property type="protein sequence ID" value="GLV55717.1"/>
    <property type="molecule type" value="Genomic_DNA"/>
</dbReference>
<dbReference type="Gene3D" id="3.40.50.880">
    <property type="match status" value="1"/>
</dbReference>
<evidence type="ECO:0000256" key="2">
    <source>
        <dbReference type="ARBA" id="ARBA00023239"/>
    </source>
</evidence>
<proteinExistence type="inferred from homology"/>
<comment type="caution">
    <text evidence="5">The sequence shown here is derived from an EMBL/GenBank/DDBJ whole genome shotgun (WGS) entry which is preliminary data.</text>
</comment>
<dbReference type="CDD" id="cd03141">
    <property type="entry name" value="GATase1_Hsp31_like"/>
    <property type="match status" value="1"/>
</dbReference>
<evidence type="ECO:0000256" key="3">
    <source>
        <dbReference type="ARBA" id="ARBA00038493"/>
    </source>
</evidence>
<dbReference type="Pfam" id="PF01965">
    <property type="entry name" value="DJ-1_PfpI"/>
    <property type="match status" value="1"/>
</dbReference>
<dbReference type="InterPro" id="IPR002818">
    <property type="entry name" value="DJ-1/PfpI"/>
</dbReference>
<evidence type="ECO:0000313" key="5">
    <source>
        <dbReference type="EMBL" id="GLV55717.1"/>
    </source>
</evidence>
<dbReference type="PANTHER" id="PTHR48094:SF11">
    <property type="entry name" value="GLUTATHIONE-INDEPENDENT GLYOXALASE HSP31-RELATED"/>
    <property type="match status" value="1"/>
</dbReference>
<evidence type="ECO:0000313" key="6">
    <source>
        <dbReference type="Proteomes" id="UP001344906"/>
    </source>
</evidence>
<gene>
    <name evidence="5" type="ORF">KDH_25610</name>
</gene>
<evidence type="ECO:0000259" key="4">
    <source>
        <dbReference type="Pfam" id="PF01965"/>
    </source>
</evidence>
<keyword evidence="5" id="KW-0808">Transferase</keyword>
<dbReference type="SUPFAM" id="SSF52317">
    <property type="entry name" value="Class I glutamine amidotransferase-like"/>
    <property type="match status" value="1"/>
</dbReference>
<keyword evidence="1" id="KW-0346">Stress response</keyword>
<dbReference type="GO" id="GO:0016301">
    <property type="term" value="F:kinase activity"/>
    <property type="evidence" value="ECO:0007669"/>
    <property type="project" value="UniProtKB-KW"/>
</dbReference>
<sequence>MADISIQNSGSHHSVVDTTHTKPFRILQVVANPSTSTTTGWPVGFWAAELSHPFYEFSEAGYDVTIVSPAGGKVEVDALSDPRDPSKWSSDDLISMGFLSTPDLVELLENTPRLAELDYSSYDALVICGGQSPMFTFRDNEDLHSAIRSFYEAEKPVAAFCHGVAALVDATLSDGSYLVTGKIVTGFANVEEDYSDKAAGVKIMPWRLEDALRERGANYVQAGLFKQFAIRDGRLITGQQQYSGRKVAQLVIAALGQ</sequence>
<keyword evidence="6" id="KW-1185">Reference proteome</keyword>
<protein>
    <submittedName>
        <fullName evidence="5">Dihydroxyacetone kinase</fullName>
    </submittedName>
</protein>
<keyword evidence="2" id="KW-0456">Lyase</keyword>
<accession>A0ABQ6FTG4</accession>